<dbReference type="AlphaFoldDB" id="A0A949TW70"/>
<comment type="caution">
    <text evidence="3">The sequence shown here is derived from an EMBL/GenBank/DDBJ whole genome shotgun (WGS) entry which is preliminary data.</text>
</comment>
<feature type="coiled-coil region" evidence="1">
    <location>
        <begin position="429"/>
        <end position="456"/>
    </location>
</feature>
<evidence type="ECO:0000256" key="1">
    <source>
        <dbReference type="SAM" id="Coils"/>
    </source>
</evidence>
<dbReference type="InterPro" id="IPR022205">
    <property type="entry name" value="DUF3732"/>
</dbReference>
<evidence type="ECO:0000259" key="2">
    <source>
        <dbReference type="Pfam" id="PF13476"/>
    </source>
</evidence>
<feature type="domain" description="Rad50/SbcC-type AAA" evidence="2">
    <location>
        <begin position="9"/>
        <end position="219"/>
    </location>
</feature>
<dbReference type="GO" id="GO:0016887">
    <property type="term" value="F:ATP hydrolysis activity"/>
    <property type="evidence" value="ECO:0007669"/>
    <property type="project" value="InterPro"/>
</dbReference>
<dbReference type="InterPro" id="IPR038729">
    <property type="entry name" value="Rad50/SbcC_AAA"/>
</dbReference>
<reference evidence="3" key="1">
    <citation type="submission" date="2020-12" db="EMBL/GenBank/DDBJ databases">
        <title>Clostridium thailandense sp. nov., a novel acetogenic bacterium isolated from peat land soil in Thailand.</title>
        <authorList>
            <person name="Chaikitkaew S."/>
            <person name="Birkeland N.K."/>
        </authorList>
    </citation>
    <scope>NUCLEOTIDE SEQUENCE</scope>
    <source>
        <strain evidence="3">PL3</strain>
    </source>
</reference>
<dbReference type="GO" id="GO:0006302">
    <property type="term" value="P:double-strand break repair"/>
    <property type="evidence" value="ECO:0007669"/>
    <property type="project" value="InterPro"/>
</dbReference>
<sequence length="638" mass="75092">MLNEENERYVDLTEGVNIITGESKTGKSALVEIIDYCLCSSSCTIPKGRITEFADIYSLIIVINSQRYIIARKAPYTYRKEMYISRISDNINYKSINMKFFEDCKFYNYKVIQKQIEKLLGLNVTNLKDDGEEKKESASLRNMTSYMFQHQNLMASKFALFYRFDDYQKKKDIIEQFPIFAGIVDQEFYSTLMLINAYKKELKKLLANQVSNEKIKEDIRNNLIDKFKEYFALLGRELNDNLTLDSLINLGNDLPNLKDEYSSSEIVTRYNKLKNEIEELRDKEDILKSKISNLESADENSSSYISSLEVLKQKSDLSSDEIKEYICPICGHECGDLNEISIDVKEATKWLSEEMKLIDLSNDNLFEEKRKLIKEKDKVIKEIKRKWAQKRSMEKEYLEKSSRYDLENKLNYKKIEIKFLIETIDKGLFNSIDEEIVELQKKIVQCNEDIKAFNLEESKENAKNSINKNMNRLKVHLDFEEEFKHYNLYFDLEEFELSLRGKNRGEKVILSEMGSGANWVSCHIALFLSLLRYFASQGEKSPMPTMMFFDQPSQVYFPQDNLEDTKKSNIETEKDKQAVTKMYKVMFDEIEDTYKDTETKPQLIVVDHVNYSTMQTKKEQDYFKKSTRRTWRGMEALI</sequence>
<dbReference type="Pfam" id="PF12532">
    <property type="entry name" value="DUF3732"/>
    <property type="match status" value="1"/>
</dbReference>
<evidence type="ECO:0000313" key="4">
    <source>
        <dbReference type="Proteomes" id="UP000694308"/>
    </source>
</evidence>
<protein>
    <submittedName>
        <fullName evidence="3">DUF3732 domain-containing protein</fullName>
    </submittedName>
</protein>
<feature type="coiled-coil region" evidence="1">
    <location>
        <begin position="263"/>
        <end position="297"/>
    </location>
</feature>
<dbReference type="Proteomes" id="UP000694308">
    <property type="component" value="Unassembled WGS sequence"/>
</dbReference>
<keyword evidence="1" id="KW-0175">Coiled coil</keyword>
<dbReference type="RefSeq" id="WP_218318520.1">
    <property type="nucleotide sequence ID" value="NZ_JAEEGC010000004.1"/>
</dbReference>
<dbReference type="EMBL" id="JAEEGC010000004">
    <property type="protein sequence ID" value="MBV7271484.1"/>
    <property type="molecule type" value="Genomic_DNA"/>
</dbReference>
<organism evidence="3 4">
    <name type="scientific">Clostridium thailandense</name>
    <dbReference type="NCBI Taxonomy" id="2794346"/>
    <lineage>
        <taxon>Bacteria</taxon>
        <taxon>Bacillati</taxon>
        <taxon>Bacillota</taxon>
        <taxon>Clostridia</taxon>
        <taxon>Eubacteriales</taxon>
        <taxon>Clostridiaceae</taxon>
        <taxon>Clostridium</taxon>
    </lineage>
</organism>
<keyword evidence="4" id="KW-1185">Reference proteome</keyword>
<gene>
    <name evidence="3" type="ORF">I6U48_00930</name>
</gene>
<name>A0A949TW70_9CLOT</name>
<evidence type="ECO:0000313" key="3">
    <source>
        <dbReference type="EMBL" id="MBV7271484.1"/>
    </source>
</evidence>
<accession>A0A949TW70</accession>
<proteinExistence type="predicted"/>
<dbReference type="Pfam" id="PF13476">
    <property type="entry name" value="AAA_23"/>
    <property type="match status" value="1"/>
</dbReference>